<dbReference type="InterPro" id="IPR037523">
    <property type="entry name" value="VOC_core"/>
</dbReference>
<dbReference type="STRING" id="1938817.SAMN06296008_10955"/>
<reference evidence="2 3" key="1">
    <citation type="submission" date="2017-04" db="EMBL/GenBank/DDBJ databases">
        <authorList>
            <person name="Afonso C.L."/>
            <person name="Miller P.J."/>
            <person name="Scott M.A."/>
            <person name="Spackman E."/>
            <person name="Goraichik I."/>
            <person name="Dimitrov K.M."/>
            <person name="Suarez D.L."/>
            <person name="Swayne D.E."/>
        </authorList>
    </citation>
    <scope>NUCLEOTIDE SEQUENCE [LARGE SCALE GENOMIC DNA]</scope>
    <source>
        <strain evidence="2 3">VK13</strain>
    </source>
</reference>
<sequence length="145" mass="16449">MAIQGFAHINVSTSDLERSRRFYAEILGLQDGYRPQFGRNGAWMYLGDQPIVHISTSRSPVPPTGKTDAFDHFALWTKDIEHYRNLLKTHGIKFAEFGVPETFQYQLFFKDPDGTEIELIFSGEEALLATQAKDAKMDGSFGRDN</sequence>
<dbReference type="OrthoDB" id="8562712at2"/>
<dbReference type="Gene3D" id="3.10.180.10">
    <property type="entry name" value="2,3-Dihydroxybiphenyl 1,2-Dioxygenase, domain 1"/>
    <property type="match status" value="1"/>
</dbReference>
<dbReference type="PROSITE" id="PS51819">
    <property type="entry name" value="VOC"/>
    <property type="match status" value="1"/>
</dbReference>
<name>A0A1W2ALD6_9BURK</name>
<dbReference type="RefSeq" id="WP_084283847.1">
    <property type="nucleotide sequence ID" value="NZ_FWXJ01000009.1"/>
</dbReference>
<dbReference type="PANTHER" id="PTHR46142:SF3">
    <property type="entry name" value="F18B13.24 PROTEIN"/>
    <property type="match status" value="1"/>
</dbReference>
<dbReference type="AlphaFoldDB" id="A0A1W2ALD6"/>
<dbReference type="EMBL" id="FWXJ01000009">
    <property type="protein sequence ID" value="SMC61505.1"/>
    <property type="molecule type" value="Genomic_DNA"/>
</dbReference>
<dbReference type="InterPro" id="IPR029068">
    <property type="entry name" value="Glyas_Bleomycin-R_OHBP_Dase"/>
</dbReference>
<evidence type="ECO:0000313" key="2">
    <source>
        <dbReference type="EMBL" id="SMC61505.1"/>
    </source>
</evidence>
<dbReference type="Pfam" id="PF00903">
    <property type="entry name" value="Glyoxalase"/>
    <property type="match status" value="1"/>
</dbReference>
<proteinExistence type="predicted"/>
<feature type="domain" description="VOC" evidence="1">
    <location>
        <begin position="5"/>
        <end position="122"/>
    </location>
</feature>
<keyword evidence="2" id="KW-0223">Dioxygenase</keyword>
<dbReference type="PANTHER" id="PTHR46142">
    <property type="match status" value="1"/>
</dbReference>
<dbReference type="Proteomes" id="UP000192708">
    <property type="component" value="Unassembled WGS sequence"/>
</dbReference>
<evidence type="ECO:0000259" key="1">
    <source>
        <dbReference type="PROSITE" id="PS51819"/>
    </source>
</evidence>
<dbReference type="GO" id="GO:0051213">
    <property type="term" value="F:dioxygenase activity"/>
    <property type="evidence" value="ECO:0007669"/>
    <property type="project" value="UniProtKB-KW"/>
</dbReference>
<gene>
    <name evidence="2" type="ORF">SAMN06296008_10955</name>
</gene>
<dbReference type="InterPro" id="IPR004360">
    <property type="entry name" value="Glyas_Fos-R_dOase_dom"/>
</dbReference>
<dbReference type="SUPFAM" id="SSF54593">
    <property type="entry name" value="Glyoxalase/Bleomycin resistance protein/Dihydroxybiphenyl dioxygenase"/>
    <property type="match status" value="1"/>
</dbReference>
<protein>
    <submittedName>
        <fullName evidence="2">Catechol 2,3-dioxygenase</fullName>
    </submittedName>
</protein>
<evidence type="ECO:0000313" key="3">
    <source>
        <dbReference type="Proteomes" id="UP000192708"/>
    </source>
</evidence>
<keyword evidence="3" id="KW-1185">Reference proteome</keyword>
<accession>A0A1W2ALD6</accession>
<keyword evidence="2" id="KW-0560">Oxidoreductase</keyword>
<organism evidence="2 3">
    <name type="scientific">Polynucleobacter kasalickyi</name>
    <dbReference type="NCBI Taxonomy" id="1938817"/>
    <lineage>
        <taxon>Bacteria</taxon>
        <taxon>Pseudomonadati</taxon>
        <taxon>Pseudomonadota</taxon>
        <taxon>Betaproteobacteria</taxon>
        <taxon>Burkholderiales</taxon>
        <taxon>Burkholderiaceae</taxon>
        <taxon>Polynucleobacter</taxon>
    </lineage>
</organism>